<evidence type="ECO:0000313" key="15">
    <source>
        <dbReference type="Proteomes" id="UP000265140"/>
    </source>
</evidence>
<proteinExistence type="inferred from homology"/>
<dbReference type="InterPro" id="IPR013252">
    <property type="entry name" value="Ndc80_Spc24"/>
</dbReference>
<sequence length="241" mass="27829">MQFLGHHIKARAEILNHDWRAFPGPFESRKRNCLHSGGRVTMSQCSGFEDVMKTGESMIQLIKSSKAVDTLQMLREKQKSFFDRHLETKKIITQLLNDLVQCEEKVGQKLLDVEVQKSQAERELVSLEQELQQCIARSQTMDSELQFLQGELESLRDSEQELQTLQQEVNDDTTEVIPSAIYMAQLYHQVTKIKWEYDVEPHILKGVHYGADLATPINIDTSTRSPCSVSDELWRFVSTEW</sequence>
<dbReference type="Pfam" id="PF08286">
    <property type="entry name" value="Spc24"/>
    <property type="match status" value="1"/>
</dbReference>
<dbReference type="PANTHER" id="PTHR22142:SF2">
    <property type="entry name" value="KINETOCHORE PROTEIN SPC24"/>
    <property type="match status" value="1"/>
</dbReference>
<evidence type="ECO:0000256" key="2">
    <source>
        <dbReference type="ARBA" id="ARBA00013690"/>
    </source>
</evidence>
<name>A0AAY5KLH5_ESOLU</name>
<keyword evidence="7 13" id="KW-0175">Coiled coil</keyword>
<comment type="similarity">
    <text evidence="1 12">Belongs to the SPC24 family.</text>
</comment>
<keyword evidence="9 12" id="KW-0131">Cell cycle</keyword>
<organism evidence="14 15">
    <name type="scientific">Esox lucius</name>
    <name type="common">Northern pike</name>
    <dbReference type="NCBI Taxonomy" id="8010"/>
    <lineage>
        <taxon>Eukaryota</taxon>
        <taxon>Metazoa</taxon>
        <taxon>Chordata</taxon>
        <taxon>Craniata</taxon>
        <taxon>Vertebrata</taxon>
        <taxon>Euteleostomi</taxon>
        <taxon>Actinopterygii</taxon>
        <taxon>Neopterygii</taxon>
        <taxon>Teleostei</taxon>
        <taxon>Protacanthopterygii</taxon>
        <taxon>Esociformes</taxon>
        <taxon>Esocidae</taxon>
        <taxon>Esox</taxon>
    </lineage>
</organism>
<evidence type="ECO:0000256" key="10">
    <source>
        <dbReference type="ARBA" id="ARBA00023328"/>
    </source>
</evidence>
<evidence type="ECO:0000256" key="1">
    <source>
        <dbReference type="ARBA" id="ARBA00007804"/>
    </source>
</evidence>
<protein>
    <recommendedName>
        <fullName evidence="2 12">Kinetochore protein Spc24</fullName>
    </recommendedName>
</protein>
<keyword evidence="8 12" id="KW-0539">Nucleus</keyword>
<keyword evidence="6 12" id="KW-0995">Kinetochore</keyword>
<comment type="subcellular location">
    <subcellularLocation>
        <location evidence="12">Nucleus</location>
    </subcellularLocation>
    <subcellularLocation>
        <location evidence="12">Chromosome</location>
        <location evidence="12">Centromere</location>
        <location evidence="12">Kinetochore</location>
    </subcellularLocation>
</comment>
<keyword evidence="15" id="KW-1185">Reference proteome</keyword>
<reference evidence="14" key="3">
    <citation type="submission" date="2025-09" db="UniProtKB">
        <authorList>
            <consortium name="Ensembl"/>
        </authorList>
    </citation>
    <scope>IDENTIFICATION</scope>
</reference>
<dbReference type="GO" id="GO:0007059">
    <property type="term" value="P:chromosome segregation"/>
    <property type="evidence" value="ECO:0007669"/>
    <property type="project" value="TreeGrafter"/>
</dbReference>
<feature type="coiled-coil region" evidence="13">
    <location>
        <begin position="110"/>
        <end position="175"/>
    </location>
</feature>
<evidence type="ECO:0000256" key="8">
    <source>
        <dbReference type="ARBA" id="ARBA00023242"/>
    </source>
</evidence>
<evidence type="ECO:0000256" key="5">
    <source>
        <dbReference type="ARBA" id="ARBA00022776"/>
    </source>
</evidence>
<keyword evidence="3 12" id="KW-0158">Chromosome</keyword>
<dbReference type="GO" id="GO:0031262">
    <property type="term" value="C:Ndc80 complex"/>
    <property type="evidence" value="ECO:0007669"/>
    <property type="project" value="TreeGrafter"/>
</dbReference>
<evidence type="ECO:0000256" key="13">
    <source>
        <dbReference type="SAM" id="Coils"/>
    </source>
</evidence>
<keyword evidence="4 12" id="KW-0132">Cell division</keyword>
<evidence type="ECO:0000256" key="6">
    <source>
        <dbReference type="ARBA" id="ARBA00022838"/>
    </source>
</evidence>
<keyword evidence="5 12" id="KW-0498">Mitosis</keyword>
<dbReference type="Proteomes" id="UP000265140">
    <property type="component" value="Chromosome 11"/>
</dbReference>
<evidence type="ECO:0000256" key="3">
    <source>
        <dbReference type="ARBA" id="ARBA00022454"/>
    </source>
</evidence>
<evidence type="ECO:0000256" key="12">
    <source>
        <dbReference type="RuleBase" id="RU368011"/>
    </source>
</evidence>
<dbReference type="Ensembl" id="ENSELUT00000097778.1">
    <property type="protein sequence ID" value="ENSELUP00000089576.1"/>
    <property type="gene ID" value="ENSELUG00000044925.1"/>
</dbReference>
<dbReference type="KEGG" id="els:105013180"/>
<comment type="function">
    <text evidence="11">Acts as a component of the essential kinetochore-associated NDC80 complex, which is required for chromosome segregation and spindle checkpoint activity. Required for kinetochore integrity and the organization of stable microtubule binding sites in the outer plate of the kinetochore. The NDC80 complex synergistically enhances the affinity of the SKA1 complex for microtubules and may allow the NDC80 complex to track depolymerizing microtubules.</text>
</comment>
<keyword evidence="10 12" id="KW-0137">Centromere</keyword>
<dbReference type="AlphaFoldDB" id="A0AAY5KLH5"/>
<dbReference type="GO" id="GO:0008017">
    <property type="term" value="F:microtubule binding"/>
    <property type="evidence" value="ECO:0007669"/>
    <property type="project" value="TreeGrafter"/>
</dbReference>
<dbReference type="PANTHER" id="PTHR22142">
    <property type="match status" value="1"/>
</dbReference>
<accession>A0AAY5KLH5</accession>
<gene>
    <name evidence="14" type="primary">SYCE2</name>
</gene>
<comment type="subunit">
    <text evidence="12">Component of the NDC80 complex.</text>
</comment>
<reference evidence="14" key="2">
    <citation type="submission" date="2025-08" db="UniProtKB">
        <authorList>
            <consortium name="Ensembl"/>
        </authorList>
    </citation>
    <scope>IDENTIFICATION</scope>
</reference>
<reference evidence="14 15" key="1">
    <citation type="submission" date="2020-02" db="EMBL/GenBank/DDBJ databases">
        <title>Esox lucius (northern pike) genome, fEsoLuc1, primary haplotype.</title>
        <authorList>
            <person name="Myers G."/>
            <person name="Karagic N."/>
            <person name="Meyer A."/>
            <person name="Pippel M."/>
            <person name="Reichard M."/>
            <person name="Winkler S."/>
            <person name="Tracey A."/>
            <person name="Sims Y."/>
            <person name="Howe K."/>
            <person name="Rhie A."/>
            <person name="Formenti G."/>
            <person name="Durbin R."/>
            <person name="Fedrigo O."/>
            <person name="Jarvis E.D."/>
        </authorList>
    </citation>
    <scope>NUCLEOTIDE SEQUENCE [LARGE SCALE GENOMIC DNA]</scope>
</reference>
<evidence type="ECO:0000256" key="11">
    <source>
        <dbReference type="ARBA" id="ARBA00045419"/>
    </source>
</evidence>
<evidence type="ECO:0000256" key="9">
    <source>
        <dbReference type="ARBA" id="ARBA00023306"/>
    </source>
</evidence>
<evidence type="ECO:0000256" key="4">
    <source>
        <dbReference type="ARBA" id="ARBA00022618"/>
    </source>
</evidence>
<dbReference type="GO" id="GO:0051301">
    <property type="term" value="P:cell division"/>
    <property type="evidence" value="ECO:0007669"/>
    <property type="project" value="UniProtKB-UniRule"/>
</dbReference>
<dbReference type="GO" id="GO:0005634">
    <property type="term" value="C:nucleus"/>
    <property type="evidence" value="ECO:0007669"/>
    <property type="project" value="UniProtKB-SubCell"/>
</dbReference>
<evidence type="ECO:0000313" key="14">
    <source>
        <dbReference type="Ensembl" id="ENSELUP00000089576.1"/>
    </source>
</evidence>
<dbReference type="Gene3D" id="3.30.160.570">
    <property type="entry name" value="Ncd80 complex, Spc24 subunit"/>
    <property type="match status" value="1"/>
</dbReference>
<evidence type="ECO:0000256" key="7">
    <source>
        <dbReference type="ARBA" id="ARBA00023054"/>
    </source>
</evidence>
<dbReference type="GeneTree" id="ENSGT00390000005584"/>